<sequence length="298" mass="33100">MHHSGAADVAMALSGSTTGTDDPIASDLAEFNVRRTYPFHLPAPLTGLLPSTTCPTRRLVWCSQRFIPPVFVHIATIAHREHRYVILQLIRTYAGTPAGVYDFAPINLSDFLIVLRLLNRINCELNMKEVIEEIVELLLGAALHNDWLSPSIRFRPGNGSLVFYRRELSGLARRQDGYLWKRKANRRTAKEVHMVLKVEGVENPSIVLFHYLNVPSITKDDKLCLPLPVLNSNDDHNMSRSEVAEQLARMLAVSRVTSSPSSLHASYLNPAPSICIAIFDLLFLVPVNCAPGGLGKST</sequence>
<dbReference type="OrthoDB" id="407555at2759"/>
<dbReference type="GO" id="GO:0006357">
    <property type="term" value="P:regulation of transcription by RNA polymerase II"/>
    <property type="evidence" value="ECO:0007669"/>
    <property type="project" value="TreeGrafter"/>
</dbReference>
<evidence type="ECO:0000256" key="2">
    <source>
        <dbReference type="ARBA" id="ARBA00023163"/>
    </source>
</evidence>
<dbReference type="GO" id="GO:0005634">
    <property type="term" value="C:nucleus"/>
    <property type="evidence" value="ECO:0007669"/>
    <property type="project" value="UniProtKB-SubCell"/>
</dbReference>
<dbReference type="AlphaFoldDB" id="A0A183AIH2"/>
<dbReference type="GO" id="GO:0003690">
    <property type="term" value="F:double-stranded DNA binding"/>
    <property type="evidence" value="ECO:0007669"/>
    <property type="project" value="TreeGrafter"/>
</dbReference>
<reference evidence="7" key="1">
    <citation type="submission" date="2016-06" db="UniProtKB">
        <authorList>
            <consortium name="WormBaseParasite"/>
        </authorList>
    </citation>
    <scope>IDENTIFICATION</scope>
</reference>
<evidence type="ECO:0000256" key="1">
    <source>
        <dbReference type="ARBA" id="ARBA00004123"/>
    </source>
</evidence>
<evidence type="ECO:0000256" key="3">
    <source>
        <dbReference type="ARBA" id="ARBA00023242"/>
    </source>
</evidence>
<proteinExistence type="predicted"/>
<dbReference type="EMBL" id="UZAN01043793">
    <property type="protein sequence ID" value="VDP79262.1"/>
    <property type="molecule type" value="Genomic_DNA"/>
</dbReference>
<evidence type="ECO:0000313" key="5">
    <source>
        <dbReference type="EMBL" id="VDP79262.1"/>
    </source>
</evidence>
<reference evidence="5 6" key="2">
    <citation type="submission" date="2018-11" db="EMBL/GenBank/DDBJ databases">
        <authorList>
            <consortium name="Pathogen Informatics"/>
        </authorList>
    </citation>
    <scope>NUCLEOTIDE SEQUENCE [LARGE SCALE GENOMIC DNA]</scope>
    <source>
        <strain evidence="5 6">Egypt</strain>
    </source>
</reference>
<dbReference type="PANTHER" id="PTHR23335:SF1">
    <property type="entry name" value="CALMODULIN-BINDING TRANSCRIPTION ACTIVATOR, ISOFORM F"/>
    <property type="match status" value="1"/>
</dbReference>
<protein>
    <submittedName>
        <fullName evidence="7">CG-1 domain-containing protein</fullName>
    </submittedName>
</protein>
<comment type="subcellular location">
    <subcellularLocation>
        <location evidence="1">Nucleus</location>
    </subcellularLocation>
</comment>
<feature type="domain" description="CG-1" evidence="4">
    <location>
        <begin position="117"/>
        <end position="246"/>
    </location>
</feature>
<accession>A0A183AIH2</accession>
<dbReference type="PROSITE" id="PS51437">
    <property type="entry name" value="CG_1"/>
    <property type="match status" value="1"/>
</dbReference>
<dbReference type="WBParaSite" id="ECPE_0000677001-mRNA-1">
    <property type="protein sequence ID" value="ECPE_0000677001-mRNA-1"/>
    <property type="gene ID" value="ECPE_0000677001"/>
</dbReference>
<keyword evidence="6" id="KW-1185">Reference proteome</keyword>
<dbReference type="SMART" id="SM01076">
    <property type="entry name" value="CG-1"/>
    <property type="match status" value="1"/>
</dbReference>
<keyword evidence="2" id="KW-0804">Transcription</keyword>
<evidence type="ECO:0000313" key="7">
    <source>
        <dbReference type="WBParaSite" id="ECPE_0000677001-mRNA-1"/>
    </source>
</evidence>
<dbReference type="Proteomes" id="UP000272942">
    <property type="component" value="Unassembled WGS sequence"/>
</dbReference>
<dbReference type="GO" id="GO:0003712">
    <property type="term" value="F:transcription coregulator activity"/>
    <property type="evidence" value="ECO:0007669"/>
    <property type="project" value="TreeGrafter"/>
</dbReference>
<organism evidence="7">
    <name type="scientific">Echinostoma caproni</name>
    <dbReference type="NCBI Taxonomy" id="27848"/>
    <lineage>
        <taxon>Eukaryota</taxon>
        <taxon>Metazoa</taxon>
        <taxon>Spiralia</taxon>
        <taxon>Lophotrochozoa</taxon>
        <taxon>Platyhelminthes</taxon>
        <taxon>Trematoda</taxon>
        <taxon>Digenea</taxon>
        <taxon>Plagiorchiida</taxon>
        <taxon>Echinostomata</taxon>
        <taxon>Echinostomatoidea</taxon>
        <taxon>Echinostomatidae</taxon>
        <taxon>Echinostoma</taxon>
    </lineage>
</organism>
<evidence type="ECO:0000313" key="6">
    <source>
        <dbReference type="Proteomes" id="UP000272942"/>
    </source>
</evidence>
<name>A0A183AIH2_9TREM</name>
<dbReference type="InterPro" id="IPR005559">
    <property type="entry name" value="CG-1_dom"/>
</dbReference>
<evidence type="ECO:0000259" key="4">
    <source>
        <dbReference type="PROSITE" id="PS51437"/>
    </source>
</evidence>
<dbReference type="PANTHER" id="PTHR23335">
    <property type="entry name" value="CALMODULIN-BINDING TRANSCRIPTION ACTIVATOR CAMTA"/>
    <property type="match status" value="1"/>
</dbReference>
<keyword evidence="3" id="KW-0539">Nucleus</keyword>
<gene>
    <name evidence="5" type="ORF">ECPE_LOCUS6757</name>
</gene>
<dbReference type="Pfam" id="PF03859">
    <property type="entry name" value="CG-1"/>
    <property type="match status" value="1"/>
</dbReference>